<gene>
    <name evidence="1" type="ORF">IE53DRAFT_227967</name>
</gene>
<protein>
    <submittedName>
        <fullName evidence="1">Uncharacterized protein</fullName>
    </submittedName>
</protein>
<dbReference type="EMBL" id="KZ820330">
    <property type="protein sequence ID" value="PWN47824.1"/>
    <property type="molecule type" value="Genomic_DNA"/>
</dbReference>
<evidence type="ECO:0000313" key="2">
    <source>
        <dbReference type="Proteomes" id="UP000245626"/>
    </source>
</evidence>
<keyword evidence="2" id="KW-1185">Reference proteome</keyword>
<reference evidence="1 2" key="1">
    <citation type="journal article" date="2018" name="Mol. Biol. Evol.">
        <title>Broad Genomic Sampling Reveals a Smut Pathogenic Ancestry of the Fungal Clade Ustilaginomycotina.</title>
        <authorList>
            <person name="Kijpornyongpan T."/>
            <person name="Mondo S.J."/>
            <person name="Barry K."/>
            <person name="Sandor L."/>
            <person name="Lee J."/>
            <person name="Lipzen A."/>
            <person name="Pangilinan J."/>
            <person name="LaButti K."/>
            <person name="Hainaut M."/>
            <person name="Henrissat B."/>
            <person name="Grigoriev I.V."/>
            <person name="Spatafora J.W."/>
            <person name="Aime M.C."/>
        </authorList>
    </citation>
    <scope>NUCLEOTIDE SEQUENCE [LARGE SCALE GENOMIC DNA]</scope>
    <source>
        <strain evidence="1 2">SA 807</strain>
    </source>
</reference>
<organism evidence="1 2">
    <name type="scientific">Violaceomyces palustris</name>
    <dbReference type="NCBI Taxonomy" id="1673888"/>
    <lineage>
        <taxon>Eukaryota</taxon>
        <taxon>Fungi</taxon>
        <taxon>Dikarya</taxon>
        <taxon>Basidiomycota</taxon>
        <taxon>Ustilaginomycotina</taxon>
        <taxon>Ustilaginomycetes</taxon>
        <taxon>Violaceomycetales</taxon>
        <taxon>Violaceomycetaceae</taxon>
        <taxon>Violaceomyces</taxon>
    </lineage>
</organism>
<accession>A0ACD0NPV3</accession>
<name>A0ACD0NPV3_9BASI</name>
<sequence>MRGRPRRGKASSSPLRVTKVDQTPCQRPSLPFAFFLILGVFFFLFPFSIIPFALTSFSVIVNLKIFLASFPSPQIRLDLVHHIHVSLTSETCHEPEIRGIWVPRPNASTSWGKRGCGWEAFPGLLPPLSYCFIFHLFNTFARLYVHF</sequence>
<proteinExistence type="predicted"/>
<evidence type="ECO:0000313" key="1">
    <source>
        <dbReference type="EMBL" id="PWN47824.1"/>
    </source>
</evidence>
<dbReference type="Proteomes" id="UP000245626">
    <property type="component" value="Unassembled WGS sequence"/>
</dbReference>